<dbReference type="EMBL" id="GAMD01002111">
    <property type="protein sequence ID" value="JAA99479.1"/>
    <property type="molecule type" value="mRNA"/>
</dbReference>
<sequence>GDGKPGKPGEPAHAGEHVEWAYFNGRHSGHAGCPPQPQTAPVLPAATGDGRVPKMQLNRLQPAVPKVKEVKRSAHNAIERRYRTSINSCIVELKNMVVGVDAKLNKSAILRKAIDHIRHLQKQNHALKQENMAFKLRLSSDQKQSLKDLLVAANGSGGDLLTGPITPPRSDESNPSSSPAHSDSNSMPPSPYGGSGTHSSGSPISDELLDDELVQLSGGLPMGMSPHARLTLCMVMLTVFVVNPFASLLSLTAPLPGNTEGGPTGRRILAFEESFSWSRFSSSLLLLLVNFLFLAGCLVRMLVYGDPILWPRTTAS</sequence>
<feature type="coiled-coil region" evidence="11">
    <location>
        <begin position="110"/>
        <end position="137"/>
    </location>
</feature>
<dbReference type="SMART" id="SM00353">
    <property type="entry name" value="HLH"/>
    <property type="match status" value="1"/>
</dbReference>
<keyword evidence="10" id="KW-0539">Nucleus</keyword>
<keyword evidence="3 13" id="KW-0812">Transmembrane</keyword>
<keyword evidence="9" id="KW-0804">Transcription</keyword>
<dbReference type="GO" id="GO:0005789">
    <property type="term" value="C:endoplasmic reticulum membrane"/>
    <property type="evidence" value="ECO:0007669"/>
    <property type="project" value="UniProtKB-SubCell"/>
</dbReference>
<dbReference type="SUPFAM" id="SSF47459">
    <property type="entry name" value="HLH, helix-loop-helix DNA-binding domain"/>
    <property type="match status" value="1"/>
</dbReference>
<evidence type="ECO:0000256" key="7">
    <source>
        <dbReference type="ARBA" id="ARBA00023125"/>
    </source>
</evidence>
<feature type="compositionally biased region" description="Low complexity" evidence="12">
    <location>
        <begin position="173"/>
        <end position="187"/>
    </location>
</feature>
<dbReference type="PANTHER" id="PTHR46062">
    <property type="entry name" value="STEROL REGULATORY ELEMENT-BINDING PROTEIN"/>
    <property type="match status" value="1"/>
</dbReference>
<evidence type="ECO:0000256" key="11">
    <source>
        <dbReference type="SAM" id="Coils"/>
    </source>
</evidence>
<keyword evidence="4" id="KW-0256">Endoplasmic reticulum</keyword>
<feature type="region of interest" description="Disordered" evidence="12">
    <location>
        <begin position="157"/>
        <end position="204"/>
    </location>
</feature>
<feature type="transmembrane region" description="Helical" evidence="13">
    <location>
        <begin position="284"/>
        <end position="303"/>
    </location>
</feature>
<dbReference type="AlphaFoldDB" id="T1DHY7"/>
<evidence type="ECO:0000256" key="9">
    <source>
        <dbReference type="ARBA" id="ARBA00023163"/>
    </source>
</evidence>
<keyword evidence="6" id="KW-0805">Transcription regulation</keyword>
<evidence type="ECO:0000256" key="12">
    <source>
        <dbReference type="SAM" id="MobiDB-lite"/>
    </source>
</evidence>
<accession>T1DHY7</accession>
<dbReference type="GO" id="GO:0046983">
    <property type="term" value="F:protein dimerization activity"/>
    <property type="evidence" value="ECO:0007669"/>
    <property type="project" value="InterPro"/>
</dbReference>
<dbReference type="InterPro" id="IPR036638">
    <property type="entry name" value="HLH_DNA-bd_sf"/>
</dbReference>
<dbReference type="Pfam" id="PF00010">
    <property type="entry name" value="HLH"/>
    <property type="match status" value="1"/>
</dbReference>
<dbReference type="GO" id="GO:0000978">
    <property type="term" value="F:RNA polymerase II cis-regulatory region sequence-specific DNA binding"/>
    <property type="evidence" value="ECO:0007669"/>
    <property type="project" value="TreeGrafter"/>
</dbReference>
<keyword evidence="5 13" id="KW-1133">Transmembrane helix</keyword>
<dbReference type="GO" id="GO:0000981">
    <property type="term" value="F:DNA-binding transcription factor activity, RNA polymerase II-specific"/>
    <property type="evidence" value="ECO:0007669"/>
    <property type="project" value="TreeGrafter"/>
</dbReference>
<proteinExistence type="evidence at transcript level"/>
<feature type="domain" description="BHLH" evidence="14">
    <location>
        <begin position="70"/>
        <end position="120"/>
    </location>
</feature>
<dbReference type="InterPro" id="IPR011598">
    <property type="entry name" value="bHLH_dom"/>
</dbReference>
<evidence type="ECO:0000259" key="14">
    <source>
        <dbReference type="PROSITE" id="PS50888"/>
    </source>
</evidence>
<evidence type="ECO:0000256" key="6">
    <source>
        <dbReference type="ARBA" id="ARBA00023015"/>
    </source>
</evidence>
<dbReference type="CDD" id="cd11394">
    <property type="entry name" value="bHLHzip_SREBP"/>
    <property type="match status" value="1"/>
</dbReference>
<dbReference type="PROSITE" id="PS50888">
    <property type="entry name" value="BHLH"/>
    <property type="match status" value="1"/>
</dbReference>
<feature type="non-terminal residue" evidence="15">
    <location>
        <position position="316"/>
    </location>
</feature>
<evidence type="ECO:0000256" key="13">
    <source>
        <dbReference type="SAM" id="Phobius"/>
    </source>
</evidence>
<name>T1DHY7_ANOAQ</name>
<dbReference type="PANTHER" id="PTHR46062:SF1">
    <property type="entry name" value="LP12374P"/>
    <property type="match status" value="1"/>
</dbReference>
<comment type="subcellular location">
    <subcellularLocation>
        <location evidence="2">Endoplasmic reticulum membrane</location>
        <topology evidence="2">Multi-pass membrane protein</topology>
    </subcellularLocation>
    <subcellularLocation>
        <location evidence="1">Nucleus</location>
    </subcellularLocation>
</comment>
<protein>
    <submittedName>
        <fullName evidence="15">Putative sterol regulatory element-binding protein</fullName>
    </submittedName>
</protein>
<dbReference type="VEuPathDB" id="VectorBase:AAQUA_011277"/>
<evidence type="ECO:0000256" key="3">
    <source>
        <dbReference type="ARBA" id="ARBA00022692"/>
    </source>
</evidence>
<evidence type="ECO:0000256" key="2">
    <source>
        <dbReference type="ARBA" id="ARBA00004477"/>
    </source>
</evidence>
<evidence type="ECO:0000256" key="1">
    <source>
        <dbReference type="ARBA" id="ARBA00004123"/>
    </source>
</evidence>
<evidence type="ECO:0000256" key="5">
    <source>
        <dbReference type="ARBA" id="ARBA00022989"/>
    </source>
</evidence>
<dbReference type="Gene3D" id="4.10.280.10">
    <property type="entry name" value="Helix-loop-helix DNA-binding domain"/>
    <property type="match status" value="1"/>
</dbReference>
<feature type="non-terminal residue" evidence="15">
    <location>
        <position position="1"/>
    </location>
</feature>
<keyword evidence="7" id="KW-0238">DNA-binding</keyword>
<keyword evidence="11" id="KW-0175">Coiled coil</keyword>
<dbReference type="GO" id="GO:0005634">
    <property type="term" value="C:nucleus"/>
    <property type="evidence" value="ECO:0007669"/>
    <property type="project" value="UniProtKB-SubCell"/>
</dbReference>
<evidence type="ECO:0000256" key="4">
    <source>
        <dbReference type="ARBA" id="ARBA00022824"/>
    </source>
</evidence>
<organism evidence="15">
    <name type="scientific">Anopheles aquasalis</name>
    <name type="common">Malaria mosquito</name>
    <dbReference type="NCBI Taxonomy" id="42839"/>
    <lineage>
        <taxon>Eukaryota</taxon>
        <taxon>Metazoa</taxon>
        <taxon>Ecdysozoa</taxon>
        <taxon>Arthropoda</taxon>
        <taxon>Hexapoda</taxon>
        <taxon>Insecta</taxon>
        <taxon>Pterygota</taxon>
        <taxon>Neoptera</taxon>
        <taxon>Endopterygota</taxon>
        <taxon>Diptera</taxon>
        <taxon>Nematocera</taxon>
        <taxon>Culicoidea</taxon>
        <taxon>Culicidae</taxon>
        <taxon>Anophelinae</taxon>
        <taxon>Anopheles</taxon>
    </lineage>
</organism>
<feature type="transmembrane region" description="Helical" evidence="13">
    <location>
        <begin position="230"/>
        <end position="251"/>
    </location>
</feature>
<evidence type="ECO:0000256" key="10">
    <source>
        <dbReference type="ARBA" id="ARBA00023242"/>
    </source>
</evidence>
<reference evidence="15" key="1">
    <citation type="submission" date="2013-07" db="EMBL/GenBank/DDBJ databases">
        <title>Transcriptome sequencing and developmental regulation of gene expression in Anopheles aquasalis.</title>
        <authorList>
            <consortium name="Brazilian Malaria Network (MCT/CNPq/MS/SCTIE/DECIT/PRONEX 555648/2009-5) and Research Network on Bioactive Molecules from Arthropod Vectors (NAP-MOBIARVE"/>
            <consortium name="University of Sao Paulo)"/>
            <person name="Marinotti O."/>
            <person name="Ribeiro J.M.C."/>
            <person name="Costa-da-Silva A.L."/>
            <person name="Silva M.C.P."/>
            <person name="Lopes A.R."/>
            <person name="Barros M.S."/>
            <person name="Sa-Nunes A."/>
            <person name="Konjin B.B."/>
            <person name="Carvalho E."/>
            <person name="Suesdek L."/>
            <person name="Silva-Neto M.A.C."/>
            <person name="Capurro M.L."/>
        </authorList>
    </citation>
    <scope>NUCLEOTIDE SEQUENCE</scope>
    <source>
        <tissue evidence="15">Whole body</tissue>
    </source>
</reference>
<keyword evidence="8 13" id="KW-0472">Membrane</keyword>
<evidence type="ECO:0000256" key="8">
    <source>
        <dbReference type="ARBA" id="ARBA00023136"/>
    </source>
</evidence>
<evidence type="ECO:0000313" key="15">
    <source>
        <dbReference type="EMBL" id="JAA99479.1"/>
    </source>
</evidence>